<dbReference type="PANTHER" id="PTHR32044">
    <property type="entry name" value="GLUCOMANNAN 4-BETA-MANNOSYLTRANSFERASE 9"/>
    <property type="match status" value="1"/>
</dbReference>
<keyword evidence="3" id="KW-0808">Transferase</keyword>
<proteinExistence type="predicted"/>
<feature type="transmembrane region" description="Helical" evidence="9">
    <location>
        <begin position="428"/>
        <end position="448"/>
    </location>
</feature>
<keyword evidence="5 9" id="KW-1133">Transmembrane helix</keyword>
<dbReference type="PANTHER" id="PTHR32044:SF80">
    <property type="entry name" value="XYLOGLUCAN GLYCOSYLTRANSFERASE 2-RELATED"/>
    <property type="match status" value="1"/>
</dbReference>
<dbReference type="Proteomes" id="UP000614469">
    <property type="component" value="Unassembled WGS sequence"/>
</dbReference>
<gene>
    <name evidence="10" type="ORF">H8E29_09495</name>
</gene>
<reference evidence="10 11" key="1">
    <citation type="submission" date="2020-08" db="EMBL/GenBank/DDBJ databases">
        <title>Bridging the membrane lipid divide: bacteria of the FCB group superphylum have the potential to synthesize archaeal ether lipids.</title>
        <authorList>
            <person name="Villanueva L."/>
            <person name="Von Meijenfeldt F.A.B."/>
            <person name="Westbye A.B."/>
            <person name="Yadav S."/>
            <person name="Hopmans E.C."/>
            <person name="Dutilh B.E."/>
            <person name="Sinninghe Damste J.S."/>
        </authorList>
    </citation>
    <scope>NUCLEOTIDE SEQUENCE [LARGE SCALE GENOMIC DNA]</scope>
    <source>
        <strain evidence="10">NIOZ-UU36</strain>
    </source>
</reference>
<accession>A0A8J6TJF0</accession>
<evidence type="ECO:0000256" key="2">
    <source>
        <dbReference type="ARBA" id="ARBA00022676"/>
    </source>
</evidence>
<dbReference type="GO" id="GO:0071555">
    <property type="term" value="P:cell wall organization"/>
    <property type="evidence" value="ECO:0007669"/>
    <property type="project" value="UniProtKB-KW"/>
</dbReference>
<organism evidence="10 11">
    <name type="scientific">Candidatus Desulfolinea nitratireducens</name>
    <dbReference type="NCBI Taxonomy" id="2841698"/>
    <lineage>
        <taxon>Bacteria</taxon>
        <taxon>Bacillati</taxon>
        <taxon>Chloroflexota</taxon>
        <taxon>Anaerolineae</taxon>
        <taxon>Anaerolineales</taxon>
        <taxon>Anaerolineales incertae sedis</taxon>
        <taxon>Candidatus Desulfolinea</taxon>
    </lineage>
</organism>
<dbReference type="EMBL" id="JACNJN010000112">
    <property type="protein sequence ID" value="MBC8335487.1"/>
    <property type="molecule type" value="Genomic_DNA"/>
</dbReference>
<evidence type="ECO:0000256" key="1">
    <source>
        <dbReference type="ARBA" id="ARBA00004653"/>
    </source>
</evidence>
<keyword evidence="4 9" id="KW-0812">Transmembrane</keyword>
<keyword evidence="2" id="KW-0328">Glycosyltransferase</keyword>
<comment type="caution">
    <text evidence="10">The sequence shown here is derived from an EMBL/GenBank/DDBJ whole genome shotgun (WGS) entry which is preliminary data.</text>
</comment>
<dbReference type="AlphaFoldDB" id="A0A8J6TJF0"/>
<dbReference type="InterPro" id="IPR029044">
    <property type="entry name" value="Nucleotide-diphossugar_trans"/>
</dbReference>
<keyword evidence="8" id="KW-0961">Cell wall biogenesis/degradation</keyword>
<evidence type="ECO:0000313" key="10">
    <source>
        <dbReference type="EMBL" id="MBC8335487.1"/>
    </source>
</evidence>
<dbReference type="Gene3D" id="3.90.550.10">
    <property type="entry name" value="Spore Coat Polysaccharide Biosynthesis Protein SpsA, Chain A"/>
    <property type="match status" value="1"/>
</dbReference>
<keyword evidence="6" id="KW-0333">Golgi apparatus</keyword>
<dbReference type="FunFam" id="3.90.550.10:FF:000057">
    <property type="entry name" value="Glycosyltransferase-like protein, family 2"/>
    <property type="match status" value="1"/>
</dbReference>
<dbReference type="SUPFAM" id="SSF53448">
    <property type="entry name" value="Nucleotide-diphospho-sugar transferases"/>
    <property type="match status" value="1"/>
</dbReference>
<comment type="subcellular location">
    <subcellularLocation>
        <location evidence="1">Golgi apparatus membrane</location>
        <topology evidence="1">Multi-pass membrane protein</topology>
    </subcellularLocation>
</comment>
<name>A0A8J6TJF0_9CHLR</name>
<feature type="transmembrane region" description="Helical" evidence="9">
    <location>
        <begin position="402"/>
        <end position="421"/>
    </location>
</feature>
<sequence length="457" mass="52824">MAWFRVKRHKPTVIKRFNTNDDRPYVTVQLPIYNERYVVERLIEAVGDLKYPRHRLHIQVLDDSTDITREIVAQAVKKQRLKGLDIEHIQRPDRYGYKGGALEFGLDSVKGEFIAIFDADFLPSPDYLEEIMPYYQDSPAIGCLQARWGHINQEASWLTRAQANGINGHFIIEQEVRCGHDLFLNFNGTAGVWRKTCIEDAGGWHHDTLTEDLDLSYRAQLKGWQIKYIPHVIAPAELPVHINAFKRQQFRWAKGSIQTARKLLKDLWHSSNSFIKKVEATIHLTHYIVHPLMLFNLIIALPLILLKSSFLWITPIFLFAAIGPLLMYWVAMGEKEETNLRKIYNLAMLLVLGMGLSLNNSLAVFEALLGKQSAFLRTPKFNISEENIAIKINEYILPRDPFAWLEILLALYATGLLFFVLTKGIWSLVVWLIFYAGGYFYIAGLNFWQAQKRSYEQ</sequence>
<evidence type="ECO:0000256" key="5">
    <source>
        <dbReference type="ARBA" id="ARBA00022989"/>
    </source>
</evidence>
<dbReference type="Pfam" id="PF13641">
    <property type="entry name" value="Glyco_tranf_2_3"/>
    <property type="match status" value="1"/>
</dbReference>
<evidence type="ECO:0000256" key="4">
    <source>
        <dbReference type="ARBA" id="ARBA00022692"/>
    </source>
</evidence>
<evidence type="ECO:0000256" key="9">
    <source>
        <dbReference type="SAM" id="Phobius"/>
    </source>
</evidence>
<feature type="transmembrane region" description="Helical" evidence="9">
    <location>
        <begin position="310"/>
        <end position="331"/>
    </location>
</feature>
<evidence type="ECO:0000256" key="6">
    <source>
        <dbReference type="ARBA" id="ARBA00023034"/>
    </source>
</evidence>
<dbReference type="GO" id="GO:0016757">
    <property type="term" value="F:glycosyltransferase activity"/>
    <property type="evidence" value="ECO:0007669"/>
    <property type="project" value="UniProtKB-KW"/>
</dbReference>
<evidence type="ECO:0000256" key="3">
    <source>
        <dbReference type="ARBA" id="ARBA00022679"/>
    </source>
</evidence>
<feature type="transmembrane region" description="Helical" evidence="9">
    <location>
        <begin position="343"/>
        <end position="365"/>
    </location>
</feature>
<evidence type="ECO:0000313" key="11">
    <source>
        <dbReference type="Proteomes" id="UP000614469"/>
    </source>
</evidence>
<feature type="transmembrane region" description="Helical" evidence="9">
    <location>
        <begin position="284"/>
        <end position="304"/>
    </location>
</feature>
<keyword evidence="7 9" id="KW-0472">Membrane</keyword>
<evidence type="ECO:0000256" key="7">
    <source>
        <dbReference type="ARBA" id="ARBA00023136"/>
    </source>
</evidence>
<protein>
    <submittedName>
        <fullName evidence="10">Glycosyltransferase</fullName>
    </submittedName>
</protein>
<evidence type="ECO:0000256" key="8">
    <source>
        <dbReference type="ARBA" id="ARBA00023316"/>
    </source>
</evidence>